<evidence type="ECO:0000313" key="16">
    <source>
        <dbReference type="Ensembl" id="ENSORLP00000039943.1"/>
    </source>
</evidence>
<keyword evidence="17" id="KW-1185">Reference proteome</keyword>
<comment type="similarity">
    <text evidence="3 12">Belongs to the protein disulfide isomerase family.</text>
</comment>
<keyword evidence="8" id="KW-1015">Disulfide bond</keyword>
<dbReference type="SUPFAM" id="SSF52833">
    <property type="entry name" value="Thioredoxin-like"/>
    <property type="match status" value="4"/>
</dbReference>
<feature type="domain" description="Thioredoxin" evidence="15">
    <location>
        <begin position="362"/>
        <end position="490"/>
    </location>
</feature>
<organism evidence="16 17">
    <name type="scientific">Oryzias latipes</name>
    <name type="common">Japanese rice fish</name>
    <name type="synonym">Japanese killifish</name>
    <dbReference type="NCBI Taxonomy" id="8090"/>
    <lineage>
        <taxon>Eukaryota</taxon>
        <taxon>Metazoa</taxon>
        <taxon>Chordata</taxon>
        <taxon>Craniata</taxon>
        <taxon>Vertebrata</taxon>
        <taxon>Euteleostomi</taxon>
        <taxon>Actinopterygii</taxon>
        <taxon>Neopterygii</taxon>
        <taxon>Teleostei</taxon>
        <taxon>Neoteleostei</taxon>
        <taxon>Acanthomorphata</taxon>
        <taxon>Ovalentaria</taxon>
        <taxon>Atherinomorphae</taxon>
        <taxon>Beloniformes</taxon>
        <taxon>Adrianichthyidae</taxon>
        <taxon>Oryziinae</taxon>
        <taxon>Oryzias</taxon>
    </lineage>
</organism>
<dbReference type="Bgee" id="ENSORLG00000008560">
    <property type="expression patterns" value="Expressed in intestine and 9 other cell types or tissues"/>
</dbReference>
<dbReference type="EC" id="5.3.4.1" evidence="4"/>
<evidence type="ECO:0000256" key="11">
    <source>
        <dbReference type="ARBA" id="ARBA00023284"/>
    </source>
</evidence>
<keyword evidence="10" id="KW-0413">Isomerase</keyword>
<evidence type="ECO:0000256" key="13">
    <source>
        <dbReference type="SAM" id="MobiDB-lite"/>
    </source>
</evidence>
<evidence type="ECO:0000256" key="3">
    <source>
        <dbReference type="ARBA" id="ARBA00006347"/>
    </source>
</evidence>
<dbReference type="PROSITE" id="PS00194">
    <property type="entry name" value="THIOREDOXIN_1"/>
    <property type="match status" value="2"/>
</dbReference>
<feature type="compositionally biased region" description="Basic and acidic residues" evidence="13">
    <location>
        <begin position="23"/>
        <end position="47"/>
    </location>
</feature>
<evidence type="ECO:0000256" key="2">
    <source>
        <dbReference type="ARBA" id="ARBA00004319"/>
    </source>
</evidence>
<dbReference type="PRINTS" id="PR00421">
    <property type="entry name" value="THIOREDOXIN"/>
</dbReference>
<dbReference type="InterPro" id="IPR036249">
    <property type="entry name" value="Thioredoxin-like_sf"/>
</dbReference>
<feature type="region of interest" description="Disordered" evidence="13">
    <location>
        <begin position="487"/>
        <end position="525"/>
    </location>
</feature>
<proteinExistence type="inferred from homology"/>
<dbReference type="Ensembl" id="ENSORLT00000046818.1">
    <property type="protein sequence ID" value="ENSORLP00000039943.1"/>
    <property type="gene ID" value="ENSORLG00000008560.2"/>
</dbReference>
<reference evidence="16" key="3">
    <citation type="submission" date="2025-09" db="UniProtKB">
        <authorList>
            <consortium name="Ensembl"/>
        </authorList>
    </citation>
    <scope>IDENTIFICATION</scope>
    <source>
        <strain evidence="16">Hd-rR</strain>
    </source>
</reference>
<dbReference type="Pfam" id="PF00085">
    <property type="entry name" value="Thioredoxin"/>
    <property type="match status" value="2"/>
</dbReference>
<feature type="region of interest" description="Disordered" evidence="13">
    <location>
        <begin position="22"/>
        <end position="66"/>
    </location>
</feature>
<feature type="signal peptide" evidence="14">
    <location>
        <begin position="1"/>
        <end position="21"/>
    </location>
</feature>
<dbReference type="CDD" id="cd02995">
    <property type="entry name" value="PDI_a_PDI_a'_C"/>
    <property type="match status" value="1"/>
</dbReference>
<feature type="domain" description="Thioredoxin" evidence="15">
    <location>
        <begin position="43"/>
        <end position="179"/>
    </location>
</feature>
<comment type="subcellular location">
    <subcellularLocation>
        <location evidence="2">Endoplasmic reticulum lumen</location>
    </subcellularLocation>
</comment>
<evidence type="ECO:0000256" key="8">
    <source>
        <dbReference type="ARBA" id="ARBA00023157"/>
    </source>
</evidence>
<dbReference type="FunFam" id="3.40.30.10:FF:000042">
    <property type="entry name" value="protein disulfide-isomerase A2"/>
    <property type="match status" value="1"/>
</dbReference>
<keyword evidence="9" id="KW-0143">Chaperone</keyword>
<dbReference type="CDD" id="cd02981">
    <property type="entry name" value="PDI_b_family"/>
    <property type="match status" value="1"/>
</dbReference>
<evidence type="ECO:0000256" key="5">
    <source>
        <dbReference type="ARBA" id="ARBA00022729"/>
    </source>
</evidence>
<evidence type="ECO:0000313" key="17">
    <source>
        <dbReference type="Proteomes" id="UP000001038"/>
    </source>
</evidence>
<dbReference type="FunFam" id="3.40.30.10:FF:000023">
    <property type="entry name" value="Protein disulfide-isomerase"/>
    <property type="match status" value="1"/>
</dbReference>
<reference evidence="16 17" key="1">
    <citation type="journal article" date="2007" name="Nature">
        <title>The medaka draft genome and insights into vertebrate genome evolution.</title>
        <authorList>
            <person name="Kasahara M."/>
            <person name="Naruse K."/>
            <person name="Sasaki S."/>
            <person name="Nakatani Y."/>
            <person name="Qu W."/>
            <person name="Ahsan B."/>
            <person name="Yamada T."/>
            <person name="Nagayasu Y."/>
            <person name="Doi K."/>
            <person name="Kasai Y."/>
            <person name="Jindo T."/>
            <person name="Kobayashi D."/>
            <person name="Shimada A."/>
            <person name="Toyoda A."/>
            <person name="Kuroki Y."/>
            <person name="Fujiyama A."/>
            <person name="Sasaki T."/>
            <person name="Shimizu A."/>
            <person name="Asakawa S."/>
            <person name="Shimizu N."/>
            <person name="Hashimoto S."/>
            <person name="Yang J."/>
            <person name="Lee Y."/>
            <person name="Matsushima K."/>
            <person name="Sugano S."/>
            <person name="Sakaizumi M."/>
            <person name="Narita T."/>
            <person name="Ohishi K."/>
            <person name="Haga S."/>
            <person name="Ohta F."/>
            <person name="Nomoto H."/>
            <person name="Nogata K."/>
            <person name="Morishita T."/>
            <person name="Endo T."/>
            <person name="Shin-I T."/>
            <person name="Takeda H."/>
            <person name="Morishita S."/>
            <person name="Kohara Y."/>
        </authorList>
    </citation>
    <scope>NUCLEOTIDE SEQUENCE [LARGE SCALE GENOMIC DNA]</scope>
    <source>
        <strain evidence="16 17">Hd-rR</strain>
    </source>
</reference>
<dbReference type="PANTHER" id="PTHR18929">
    <property type="entry name" value="PROTEIN DISULFIDE ISOMERASE"/>
    <property type="match status" value="1"/>
</dbReference>
<dbReference type="FunFam" id="3.40.30.10:FF:000027">
    <property type="entry name" value="protein disulfide-isomerase A2"/>
    <property type="match status" value="1"/>
</dbReference>
<dbReference type="Pfam" id="PF13848">
    <property type="entry name" value="Thioredoxin_6"/>
    <property type="match status" value="2"/>
</dbReference>
<keyword evidence="7" id="KW-0256">Endoplasmic reticulum</keyword>
<dbReference type="PANTHER" id="PTHR18929:SF93">
    <property type="entry name" value="PROTEIN DISULFIDE-ISOMERASE A2"/>
    <property type="match status" value="1"/>
</dbReference>
<evidence type="ECO:0000256" key="1">
    <source>
        <dbReference type="ARBA" id="ARBA00001182"/>
    </source>
</evidence>
<name>A0A3B3I7C9_ORYLA</name>
<protein>
    <recommendedName>
        <fullName evidence="4">protein disulfide-isomerase</fullName>
        <ecNumber evidence="4">5.3.4.1</ecNumber>
    </recommendedName>
</protein>
<feature type="compositionally biased region" description="Acidic residues" evidence="13">
    <location>
        <begin position="494"/>
        <end position="506"/>
    </location>
</feature>
<evidence type="ECO:0000256" key="7">
    <source>
        <dbReference type="ARBA" id="ARBA00022824"/>
    </source>
</evidence>
<evidence type="ECO:0000256" key="6">
    <source>
        <dbReference type="ARBA" id="ARBA00022737"/>
    </source>
</evidence>
<dbReference type="Proteomes" id="UP000001038">
    <property type="component" value="Chromosome 1"/>
</dbReference>
<dbReference type="InterPro" id="IPR013766">
    <property type="entry name" value="Thioredoxin_domain"/>
</dbReference>
<dbReference type="Gene3D" id="3.40.30.10">
    <property type="entry name" value="Glutaredoxin"/>
    <property type="match status" value="4"/>
</dbReference>
<feature type="compositionally biased region" description="Basic and acidic residues" evidence="13">
    <location>
        <begin position="55"/>
        <end position="64"/>
    </location>
</feature>
<dbReference type="CDD" id="cd02961">
    <property type="entry name" value="PDI_a_family"/>
    <property type="match status" value="1"/>
</dbReference>
<dbReference type="GeneTree" id="ENSGT00940000165626"/>
<keyword evidence="6" id="KW-0677">Repeat</keyword>
<keyword evidence="11" id="KW-0676">Redox-active center</keyword>
<keyword evidence="5 14" id="KW-0732">Signal</keyword>
<dbReference type="GO" id="GO:0005788">
    <property type="term" value="C:endoplasmic reticulum lumen"/>
    <property type="evidence" value="ECO:0007669"/>
    <property type="project" value="UniProtKB-SubCell"/>
</dbReference>
<evidence type="ECO:0000256" key="10">
    <source>
        <dbReference type="ARBA" id="ARBA00023235"/>
    </source>
</evidence>
<dbReference type="GO" id="GO:0003756">
    <property type="term" value="F:protein disulfide isomerase activity"/>
    <property type="evidence" value="ECO:0007669"/>
    <property type="project" value="UniProtKB-EC"/>
</dbReference>
<evidence type="ECO:0000256" key="12">
    <source>
        <dbReference type="RuleBase" id="RU004208"/>
    </source>
</evidence>
<evidence type="ECO:0000256" key="4">
    <source>
        <dbReference type="ARBA" id="ARBA00012723"/>
    </source>
</evidence>
<dbReference type="AlphaFoldDB" id="A0A3B3I7C9"/>
<evidence type="ECO:0000256" key="14">
    <source>
        <dbReference type="SAM" id="SignalP"/>
    </source>
</evidence>
<comment type="catalytic activity">
    <reaction evidence="1">
        <text>Catalyzes the rearrangement of -S-S- bonds in proteins.</text>
        <dbReference type="EC" id="5.3.4.1"/>
    </reaction>
</comment>
<accession>A0A3B3I7C9</accession>
<dbReference type="PROSITE" id="PS51352">
    <property type="entry name" value="THIOREDOXIN_2"/>
    <property type="match status" value="2"/>
</dbReference>
<evidence type="ECO:0000256" key="9">
    <source>
        <dbReference type="ARBA" id="ARBA00023186"/>
    </source>
</evidence>
<dbReference type="InterPro" id="IPR017937">
    <property type="entry name" value="Thioredoxin_CS"/>
</dbReference>
<reference evidence="16" key="2">
    <citation type="submission" date="2025-08" db="UniProtKB">
        <authorList>
            <consortium name="Ensembl"/>
        </authorList>
    </citation>
    <scope>IDENTIFICATION</scope>
    <source>
        <strain evidence="16">Hd-rR</strain>
    </source>
</reference>
<dbReference type="NCBIfam" id="TIGR01126">
    <property type="entry name" value="pdi_dom"/>
    <property type="match status" value="1"/>
</dbReference>
<evidence type="ECO:0000259" key="15">
    <source>
        <dbReference type="PROSITE" id="PS51352"/>
    </source>
</evidence>
<gene>
    <name evidence="16" type="primary">pdia2</name>
</gene>
<feature type="chain" id="PRO_5017310499" description="protein disulfide-isomerase" evidence="14">
    <location>
        <begin position="22"/>
        <end position="570"/>
    </location>
</feature>
<dbReference type="InterPro" id="IPR005788">
    <property type="entry name" value="PDI_thioredoxin-like_dom"/>
</dbReference>
<sequence length="570" mass="64487">MRKLLWVSLLALLLQASCIQANHSDDSTEEHRDAQDDTTKETPKETSAETDETEQPPKREKTTEIEEEQGIMVLHINNFDRALSETRHLMVEFYAPWCGYCRRFEPIYAEAAGMLKEEGSEMRLAKVDAIEEKELAEEFNVDSFPTVKLFMNGDRKEPIEYTGKRTPSGIVQWLKRRSGPGAADLNSADSAAEFINTHNVSVVGFFDNLESEAAAVFKEVAFDLTDVEFAVTASPEVFKEYEVTANKVVLFKKVRLKPSSGLLSTERQCNADKIFTSRVRLHCLLFINSTVESQMSLLEESKTVAREFKGKVLYILIDMTTAVSHVLNYFGVLEKDSPTVRMINMDTQKKFKIASEMTIDSLRQLSQEPYLRSEEIPEDWDKGPVKVLVAKNFETVAMDPTKNVFVEFYAPWCGHCKELAPIWEQLGEIYADHDDIIIAKMDATANEVESVAIDGFPTLKYFPAGDKEVISYTGNRDLETLSKFLDNGGVLPQEESDEDDDDEDEADKDKAQTDEREDADNQSKVCSAASLFSPSLELDSLFFLYLRGQTILQRNQQTTHPKMSFDNSSN</sequence>
<dbReference type="CDD" id="cd02982">
    <property type="entry name" value="PDI_b'_family"/>
    <property type="match status" value="1"/>
</dbReference>